<dbReference type="EMBL" id="CAXAMN010000381">
    <property type="protein sequence ID" value="CAK8988170.1"/>
    <property type="molecule type" value="Genomic_DNA"/>
</dbReference>
<feature type="compositionally biased region" description="Acidic residues" evidence="1">
    <location>
        <begin position="573"/>
        <end position="595"/>
    </location>
</feature>
<evidence type="ECO:0000313" key="2">
    <source>
        <dbReference type="EMBL" id="CAK8988170.1"/>
    </source>
</evidence>
<feature type="compositionally biased region" description="Basic and acidic residues" evidence="1">
    <location>
        <begin position="550"/>
        <end position="563"/>
    </location>
</feature>
<dbReference type="Proteomes" id="UP001642484">
    <property type="component" value="Unassembled WGS sequence"/>
</dbReference>
<proteinExistence type="predicted"/>
<evidence type="ECO:0000313" key="3">
    <source>
        <dbReference type="Proteomes" id="UP001642484"/>
    </source>
</evidence>
<keyword evidence="3" id="KW-1185">Reference proteome</keyword>
<comment type="caution">
    <text evidence="2">The sequence shown here is derived from an EMBL/GenBank/DDBJ whole genome shotgun (WGS) entry which is preliminary data.</text>
</comment>
<name>A0ABP0HDP0_9DINO</name>
<evidence type="ECO:0000256" key="1">
    <source>
        <dbReference type="SAM" id="MobiDB-lite"/>
    </source>
</evidence>
<feature type="region of interest" description="Disordered" evidence="1">
    <location>
        <begin position="409"/>
        <end position="454"/>
    </location>
</feature>
<accession>A0ABP0HDP0</accession>
<protein>
    <submittedName>
        <fullName evidence="2">Uncharacterized protein</fullName>
    </submittedName>
</protein>
<feature type="region of interest" description="Disordered" evidence="1">
    <location>
        <begin position="550"/>
        <end position="595"/>
    </location>
</feature>
<organism evidence="2 3">
    <name type="scientific">Durusdinium trenchii</name>
    <dbReference type="NCBI Taxonomy" id="1381693"/>
    <lineage>
        <taxon>Eukaryota</taxon>
        <taxon>Sar</taxon>
        <taxon>Alveolata</taxon>
        <taxon>Dinophyceae</taxon>
        <taxon>Suessiales</taxon>
        <taxon>Symbiodiniaceae</taxon>
        <taxon>Durusdinium</taxon>
    </lineage>
</organism>
<sequence>MSDDECTMPQACWASLMLALLEQDCASSGQANCSDKGFAATPAEHCGPFSIEEDKDQSDANIAGNLPPGSPKCHKMTASPEATAPIMEETCADSFLSETTAQAGHFGESPGAIDANQSFQTDGASRIAFNSPFVDETFSTPGVREHSRAGCATSFVSVAAADLARQHLEWVQELESVDQKQVDLMMTQWKLLRSQTGMLAQQLIDMRKEVDQIKQEQHKTTQHLEQQNLQSRELQHRLGAMLQQSVEETHMSMARMRTEVQKRASQDSEMRRRLQSLESWTSTTFPRFESEISELHSAVDVSVKQVTQLKDQLLQQVDDWKSGHGLVIEHSTKLHDRMRKGLRALMTAHETHRDEVQQAHKVLLERCEQQLESKLQEAERLRCQHPASPLALKAEKNKVMIKMTEKKKLRLKEPLNSPGGEGAGQKRSGGNGRASTLGDLDLAEKGVPEYSGEDDRDGLKAKGYIRKVLKKTANQDIRDFNQEFDRQISRLREVGCTLPDNCLAWWYVDKMRLDNATELNLLSSVGNLYNLQKLQDAAIIQDRMNRRLWERRPDGDKRTEEKRKGHQALMTTLDEDDEDNEEPGLSDIEEEEFIDDEHTHEAFVAFRTPRASTGQL</sequence>
<gene>
    <name evidence="2" type="ORF">CCMP2556_LOCUS1164</name>
</gene>
<reference evidence="2 3" key="1">
    <citation type="submission" date="2024-02" db="EMBL/GenBank/DDBJ databases">
        <authorList>
            <person name="Chen Y."/>
            <person name="Shah S."/>
            <person name="Dougan E. K."/>
            <person name="Thang M."/>
            <person name="Chan C."/>
        </authorList>
    </citation>
    <scope>NUCLEOTIDE SEQUENCE [LARGE SCALE GENOMIC DNA]</scope>
</reference>
<feature type="compositionally biased region" description="Gly residues" evidence="1">
    <location>
        <begin position="419"/>
        <end position="432"/>
    </location>
</feature>